<dbReference type="RefSeq" id="WP_124396625.1">
    <property type="nucleotide sequence ID" value="NZ_BHZE01000001.1"/>
</dbReference>
<dbReference type="OrthoDB" id="9968914at2"/>
<reference evidence="1 2" key="1">
    <citation type="submission" date="2018-11" db="EMBL/GenBank/DDBJ databases">
        <title>Schleiferia aggregans sp. nov., a moderately thermophilic heterotrophic bacterium isolated from microbial mats at a terrestrial hot spring.</title>
        <authorList>
            <person name="Iino T."/>
            <person name="Ohkuma M."/>
            <person name="Haruta S."/>
        </authorList>
    </citation>
    <scope>NUCLEOTIDE SEQUENCE [LARGE SCALE GENOMIC DNA]</scope>
    <source>
        <strain evidence="1 2">LA</strain>
    </source>
</reference>
<organism evidence="1 2">
    <name type="scientific">Thermaurantimonas aggregans</name>
    <dbReference type="NCBI Taxonomy" id="2173829"/>
    <lineage>
        <taxon>Bacteria</taxon>
        <taxon>Pseudomonadati</taxon>
        <taxon>Bacteroidota</taxon>
        <taxon>Flavobacteriia</taxon>
        <taxon>Flavobacteriales</taxon>
        <taxon>Schleiferiaceae</taxon>
        <taxon>Thermaurantimonas</taxon>
    </lineage>
</organism>
<protein>
    <submittedName>
        <fullName evidence="1">Uncharacterized protein</fullName>
    </submittedName>
</protein>
<evidence type="ECO:0000313" key="2">
    <source>
        <dbReference type="Proteomes" id="UP000286715"/>
    </source>
</evidence>
<keyword evidence="2" id="KW-1185">Reference proteome</keyword>
<sequence>MKNKVFSFIAFVVFLIAGHKTHAQHKSLKLEYLIVSVYEPAQSDVLQSAGQLRPMTTEVDRKLQDMRNMGLIVEVYATPENLREAAILRSPVIPSSAEVLEKASDLGWKLQTAFSQDVNGFPMKVFVFHRKKKKN</sequence>
<dbReference type="AlphaFoldDB" id="A0A401XHR3"/>
<proteinExistence type="predicted"/>
<name>A0A401XHR3_9FLAO</name>
<comment type="caution">
    <text evidence="1">The sequence shown here is derived from an EMBL/GenBank/DDBJ whole genome shotgun (WGS) entry which is preliminary data.</text>
</comment>
<gene>
    <name evidence="1" type="ORF">JCM31826_00270</name>
</gene>
<accession>A0A401XHR3</accession>
<dbReference type="Proteomes" id="UP000286715">
    <property type="component" value="Unassembled WGS sequence"/>
</dbReference>
<evidence type="ECO:0000313" key="1">
    <source>
        <dbReference type="EMBL" id="GCD76545.1"/>
    </source>
</evidence>
<dbReference type="EMBL" id="BHZE01000001">
    <property type="protein sequence ID" value="GCD76545.1"/>
    <property type="molecule type" value="Genomic_DNA"/>
</dbReference>